<organism evidence="3 4">
    <name type="scientific">Tanacetum coccineum</name>
    <dbReference type="NCBI Taxonomy" id="301880"/>
    <lineage>
        <taxon>Eukaryota</taxon>
        <taxon>Viridiplantae</taxon>
        <taxon>Streptophyta</taxon>
        <taxon>Embryophyta</taxon>
        <taxon>Tracheophyta</taxon>
        <taxon>Spermatophyta</taxon>
        <taxon>Magnoliopsida</taxon>
        <taxon>eudicotyledons</taxon>
        <taxon>Gunneridae</taxon>
        <taxon>Pentapetalae</taxon>
        <taxon>asterids</taxon>
        <taxon>campanulids</taxon>
        <taxon>Asterales</taxon>
        <taxon>Asteraceae</taxon>
        <taxon>Asteroideae</taxon>
        <taxon>Anthemideae</taxon>
        <taxon>Anthemidinae</taxon>
        <taxon>Tanacetum</taxon>
    </lineage>
</organism>
<reference evidence="3" key="1">
    <citation type="journal article" date="2022" name="Int. J. Mol. Sci.">
        <title>Draft Genome of Tanacetum Coccineum: Genomic Comparison of Closely Related Tanacetum-Family Plants.</title>
        <authorList>
            <person name="Yamashiro T."/>
            <person name="Shiraishi A."/>
            <person name="Nakayama K."/>
            <person name="Satake H."/>
        </authorList>
    </citation>
    <scope>NUCLEOTIDE SEQUENCE</scope>
</reference>
<dbReference type="InterPro" id="IPR013103">
    <property type="entry name" value="RVT_2"/>
</dbReference>
<feature type="domain" description="Reverse transcriptase Ty1/copia-type" evidence="2">
    <location>
        <begin position="168"/>
        <end position="239"/>
    </location>
</feature>
<feature type="region of interest" description="Disordered" evidence="1">
    <location>
        <begin position="469"/>
        <end position="493"/>
    </location>
</feature>
<gene>
    <name evidence="3" type="ORF">Tco_1054864</name>
</gene>
<accession>A0ABQ5GY01</accession>
<feature type="compositionally biased region" description="Low complexity" evidence="1">
    <location>
        <begin position="473"/>
        <end position="482"/>
    </location>
</feature>
<comment type="caution">
    <text evidence="3">The sequence shown here is derived from an EMBL/GenBank/DDBJ whole genome shotgun (WGS) entry which is preliminary data.</text>
</comment>
<dbReference type="Pfam" id="PF07727">
    <property type="entry name" value="RVT_2"/>
    <property type="match status" value="1"/>
</dbReference>
<evidence type="ECO:0000313" key="4">
    <source>
        <dbReference type="Proteomes" id="UP001151760"/>
    </source>
</evidence>
<dbReference type="EMBL" id="BQNB010019000">
    <property type="protein sequence ID" value="GJT80522.1"/>
    <property type="molecule type" value="Genomic_DNA"/>
</dbReference>
<sequence>MWKNIYSKAIVAIDGAGFDWSYMEDDEVPTNMALIAFLERGKIQVSDALGSPNDARKKDDEGVNKESEIDDQERPKNSTPVCYEEKTPEDRNTCLDSLVSYPEEQKDLLFLVQFSVPTFLKNLVLGSIGSGSSSTGSRPMALSLKFHMEKEDIGTKMSHTNQERMRDIEAIRLFLAYASFKEFVVYQMDVKSAFLYGKIEEEVYVCQPLEFEDSEFPDRVYKVEKALSGLHNPRAWIKRVPRKPSHGARSEVSRLHAVKRIFRYLKGQPKLGLWYPKDSPFDLEAYTDSEAYAGVSFRQSDPQQEIRNIADFSLKHLMLAISISDPMADETKNVESVPTDSNDLLLSDYKDQSSTREESASVLLKRRVKKLKRRRGRELTDSEDYSGLGREIVDLDADAEVTLVDEAQERNDDYLIPSCYKQQLLKLTLAPDLTKIKAAKTQAVTNSCYNNIQTAVTNPRLGVVVQEPSEFRTTTSSSQTSQLPQAKEKGKAKMVELEKPLKKKDQILIDEEIAQRLQEDCKLN</sequence>
<evidence type="ECO:0000256" key="1">
    <source>
        <dbReference type="SAM" id="MobiDB-lite"/>
    </source>
</evidence>
<evidence type="ECO:0000259" key="2">
    <source>
        <dbReference type="Pfam" id="PF07727"/>
    </source>
</evidence>
<reference evidence="3" key="2">
    <citation type="submission" date="2022-01" db="EMBL/GenBank/DDBJ databases">
        <authorList>
            <person name="Yamashiro T."/>
            <person name="Shiraishi A."/>
            <person name="Satake H."/>
            <person name="Nakayama K."/>
        </authorList>
    </citation>
    <scope>NUCLEOTIDE SEQUENCE</scope>
</reference>
<proteinExistence type="predicted"/>
<evidence type="ECO:0000313" key="3">
    <source>
        <dbReference type="EMBL" id="GJT80522.1"/>
    </source>
</evidence>
<name>A0ABQ5GY01_9ASTR</name>
<keyword evidence="4" id="KW-1185">Reference proteome</keyword>
<feature type="compositionally biased region" description="Basic and acidic residues" evidence="1">
    <location>
        <begin position="54"/>
        <end position="76"/>
    </location>
</feature>
<protein>
    <submittedName>
        <fullName evidence="3">Ribonuclease H-like domain-containing protein</fullName>
    </submittedName>
</protein>
<feature type="region of interest" description="Disordered" evidence="1">
    <location>
        <begin position="48"/>
        <end position="87"/>
    </location>
</feature>
<dbReference type="Proteomes" id="UP001151760">
    <property type="component" value="Unassembled WGS sequence"/>
</dbReference>